<protein>
    <submittedName>
        <fullName evidence="1">Uncharacterized protein</fullName>
    </submittedName>
</protein>
<accession>A0AAV4I7D8</accession>
<proteinExistence type="predicted"/>
<keyword evidence="2" id="KW-1185">Reference proteome</keyword>
<name>A0AAV4I7D8_9GAST</name>
<reference evidence="1 2" key="1">
    <citation type="journal article" date="2021" name="Elife">
        <title>Chloroplast acquisition without the gene transfer in kleptoplastic sea slugs, Plakobranchus ocellatus.</title>
        <authorList>
            <person name="Maeda T."/>
            <person name="Takahashi S."/>
            <person name="Yoshida T."/>
            <person name="Shimamura S."/>
            <person name="Takaki Y."/>
            <person name="Nagai Y."/>
            <person name="Toyoda A."/>
            <person name="Suzuki Y."/>
            <person name="Arimoto A."/>
            <person name="Ishii H."/>
            <person name="Satoh N."/>
            <person name="Nishiyama T."/>
            <person name="Hasebe M."/>
            <person name="Maruyama T."/>
            <person name="Minagawa J."/>
            <person name="Obokata J."/>
            <person name="Shigenobu S."/>
        </authorList>
    </citation>
    <scope>NUCLEOTIDE SEQUENCE [LARGE SCALE GENOMIC DNA]</scope>
</reference>
<dbReference type="EMBL" id="BMAT01013088">
    <property type="protein sequence ID" value="GFS05461.1"/>
    <property type="molecule type" value="Genomic_DNA"/>
</dbReference>
<evidence type="ECO:0000313" key="1">
    <source>
        <dbReference type="EMBL" id="GFS05461.1"/>
    </source>
</evidence>
<gene>
    <name evidence="1" type="ORF">ElyMa_006520100</name>
</gene>
<dbReference type="Proteomes" id="UP000762676">
    <property type="component" value="Unassembled WGS sequence"/>
</dbReference>
<dbReference type="AlphaFoldDB" id="A0AAV4I7D8"/>
<comment type="caution">
    <text evidence="1">The sequence shown here is derived from an EMBL/GenBank/DDBJ whole genome shotgun (WGS) entry which is preliminary data.</text>
</comment>
<evidence type="ECO:0000313" key="2">
    <source>
        <dbReference type="Proteomes" id="UP000762676"/>
    </source>
</evidence>
<sequence>MKVCDTARRSGTLHGGLGHCTEVWDTARRSGKQQGMFVCYIQQANISLRASAILDSFHRLLRHVRWRPRPSIRRVSPEVCPTTLPGAVISTADWPIIH</sequence>
<organism evidence="1 2">
    <name type="scientific">Elysia marginata</name>
    <dbReference type="NCBI Taxonomy" id="1093978"/>
    <lineage>
        <taxon>Eukaryota</taxon>
        <taxon>Metazoa</taxon>
        <taxon>Spiralia</taxon>
        <taxon>Lophotrochozoa</taxon>
        <taxon>Mollusca</taxon>
        <taxon>Gastropoda</taxon>
        <taxon>Heterobranchia</taxon>
        <taxon>Euthyneura</taxon>
        <taxon>Panpulmonata</taxon>
        <taxon>Sacoglossa</taxon>
        <taxon>Placobranchoidea</taxon>
        <taxon>Plakobranchidae</taxon>
        <taxon>Elysia</taxon>
    </lineage>
</organism>